<feature type="domain" description="Saccharopine dehydrogenase NADP binding" evidence="1">
    <location>
        <begin position="9"/>
        <end position="104"/>
    </location>
</feature>
<dbReference type="SUPFAM" id="SSF51735">
    <property type="entry name" value="NAD(P)-binding Rossmann-fold domains"/>
    <property type="match status" value="1"/>
</dbReference>
<accession>A0ABW1QAJ6</accession>
<dbReference type="Gene3D" id="3.40.50.720">
    <property type="entry name" value="NAD(P)-binding Rossmann-like Domain"/>
    <property type="match status" value="1"/>
</dbReference>
<sequence>MNAPSTSDILLFGATGVVGRLTARYLIDHDVILAGRDRRALEELRDELNPDWRIATGDAHSAADMAALAAQAKVVISCVGPYSRLGWEMVNACAEHGTDYVDLCGEVPFIRRVIDTHHGTTTARIVPSCGFDSVPSDMGAFALREHAGEPLDTVTMVVEKLKGGLSAGTLDSMREVSAQARADRSVARNLHHPYSLSPVPSAEPWLEGKDLEVTRLADGRWAGPFFMSMFNTRVVRRSNSLRGERFTYHERWATRTRLGAWALAGMTAAVFAASQKPILRRFVPGPGKGHFRFTHEGVTESGRKVACTVAADGDPGYVVTAMMLAEAALTLLEHPGEGGVFTPSTALGTPYLARLQAKGMSFTCS</sequence>
<evidence type="ECO:0000313" key="2">
    <source>
        <dbReference type="EMBL" id="MFC6145933.1"/>
    </source>
</evidence>
<dbReference type="Pfam" id="PF03435">
    <property type="entry name" value="Sacchrp_dh_NADP"/>
    <property type="match status" value="1"/>
</dbReference>
<evidence type="ECO:0000313" key="3">
    <source>
        <dbReference type="Proteomes" id="UP001596244"/>
    </source>
</evidence>
<dbReference type="Proteomes" id="UP001596244">
    <property type="component" value="Unassembled WGS sequence"/>
</dbReference>
<gene>
    <name evidence="2" type="ORF">ACFPUZ_03810</name>
</gene>
<reference evidence="3" key="1">
    <citation type="journal article" date="2019" name="Int. J. Syst. Evol. Microbiol.">
        <title>The Global Catalogue of Microorganisms (GCM) 10K type strain sequencing project: providing services to taxonomists for standard genome sequencing and annotation.</title>
        <authorList>
            <consortium name="The Broad Institute Genomics Platform"/>
            <consortium name="The Broad Institute Genome Sequencing Center for Infectious Disease"/>
            <person name="Wu L."/>
            <person name="Ma J."/>
        </authorList>
    </citation>
    <scope>NUCLEOTIDE SEQUENCE [LARGE SCALE GENOMIC DNA]</scope>
    <source>
        <strain evidence="3">CCUG 51943</strain>
    </source>
</reference>
<comment type="caution">
    <text evidence="2">The sequence shown here is derived from an EMBL/GenBank/DDBJ whole genome shotgun (WGS) entry which is preliminary data.</text>
</comment>
<organism evidence="2 3">
    <name type="scientific">Corynebacterium nasicanis</name>
    <dbReference type="NCBI Taxonomy" id="1448267"/>
    <lineage>
        <taxon>Bacteria</taxon>
        <taxon>Bacillati</taxon>
        <taxon>Actinomycetota</taxon>
        <taxon>Actinomycetes</taxon>
        <taxon>Mycobacteriales</taxon>
        <taxon>Corynebacteriaceae</taxon>
        <taxon>Corynebacterium</taxon>
    </lineage>
</organism>
<dbReference type="PANTHER" id="PTHR12286">
    <property type="entry name" value="SACCHAROPINE DEHYDROGENASE-LIKE OXIDOREDUCTASE"/>
    <property type="match status" value="1"/>
</dbReference>
<dbReference type="InterPro" id="IPR051276">
    <property type="entry name" value="Saccharopine_DH-like_oxidrdct"/>
</dbReference>
<name>A0ABW1QAJ6_9CORY</name>
<protein>
    <submittedName>
        <fullName evidence="2">Saccharopine dehydrogenase family protein</fullName>
    </submittedName>
</protein>
<dbReference type="InterPro" id="IPR036291">
    <property type="entry name" value="NAD(P)-bd_dom_sf"/>
</dbReference>
<evidence type="ECO:0000259" key="1">
    <source>
        <dbReference type="Pfam" id="PF03435"/>
    </source>
</evidence>
<dbReference type="RefSeq" id="WP_377000065.1">
    <property type="nucleotide sequence ID" value="NZ_JBHSQE010000002.1"/>
</dbReference>
<proteinExistence type="predicted"/>
<dbReference type="InterPro" id="IPR005097">
    <property type="entry name" value="Sacchrp_dh_NADP-bd"/>
</dbReference>
<dbReference type="PANTHER" id="PTHR12286:SF5">
    <property type="entry name" value="SACCHAROPINE DEHYDROGENASE-LIKE OXIDOREDUCTASE"/>
    <property type="match status" value="1"/>
</dbReference>
<dbReference type="EMBL" id="JBHSQE010000002">
    <property type="protein sequence ID" value="MFC6145933.1"/>
    <property type="molecule type" value="Genomic_DNA"/>
</dbReference>
<keyword evidence="3" id="KW-1185">Reference proteome</keyword>